<gene>
    <name evidence="3" type="ORF">NCTC10684_02091</name>
</gene>
<evidence type="ECO:0000256" key="1">
    <source>
        <dbReference type="SAM" id="SignalP"/>
    </source>
</evidence>
<reference evidence="3 4" key="1">
    <citation type="submission" date="2018-06" db="EMBL/GenBank/DDBJ databases">
        <authorList>
            <consortium name="Pathogen Informatics"/>
            <person name="Doyle S."/>
        </authorList>
    </citation>
    <scope>NUCLEOTIDE SEQUENCE [LARGE SCALE GENOMIC DNA]</scope>
    <source>
        <strain evidence="3 4">NCTC10684</strain>
    </source>
</reference>
<dbReference type="Pfam" id="PF14339">
    <property type="entry name" value="DUF4394"/>
    <property type="match status" value="1"/>
</dbReference>
<dbReference type="InterPro" id="IPR011044">
    <property type="entry name" value="Quino_amine_DH_bsu"/>
</dbReference>
<evidence type="ECO:0000313" key="4">
    <source>
        <dbReference type="Proteomes" id="UP000254701"/>
    </source>
</evidence>
<dbReference type="InterPro" id="IPR015943">
    <property type="entry name" value="WD40/YVTN_repeat-like_dom_sf"/>
</dbReference>
<dbReference type="RefSeq" id="WP_245431953.1">
    <property type="nucleotide sequence ID" value="NZ_BAAAVY010000019.1"/>
</dbReference>
<dbReference type="Gene3D" id="2.130.10.10">
    <property type="entry name" value="YVTN repeat-like/Quinoprotein amine dehydrogenase"/>
    <property type="match status" value="1"/>
</dbReference>
<evidence type="ECO:0000313" key="3">
    <source>
        <dbReference type="EMBL" id="SUU88860.1"/>
    </source>
</evidence>
<organism evidence="3 4">
    <name type="scientific">Aminobacter aminovorans</name>
    <name type="common">Chelatobacter heintzii</name>
    <dbReference type="NCBI Taxonomy" id="83263"/>
    <lineage>
        <taxon>Bacteria</taxon>
        <taxon>Pseudomonadati</taxon>
        <taxon>Pseudomonadota</taxon>
        <taxon>Alphaproteobacteria</taxon>
        <taxon>Hyphomicrobiales</taxon>
        <taxon>Phyllobacteriaceae</taxon>
        <taxon>Aminobacter</taxon>
    </lineage>
</organism>
<dbReference type="InterPro" id="IPR025507">
    <property type="entry name" value="DUF4394"/>
</dbReference>
<dbReference type="SUPFAM" id="SSF50969">
    <property type="entry name" value="YVTN repeat-like/Quinoprotein amine dehydrogenase"/>
    <property type="match status" value="1"/>
</dbReference>
<dbReference type="EMBL" id="UFSM01000001">
    <property type="protein sequence ID" value="SUU88860.1"/>
    <property type="molecule type" value="Genomic_DNA"/>
</dbReference>
<sequence length="257" mass="26452">MNRIALHIALAGTMLAGFSAAAVAAPALGLSGDKTLIWFDTDKPGEARKIEVTGVDKLHGIDLRSSDNMVYGLAGDGSLVTINLDTGAAAAVSKLSKLPPEGAKVSVDFNPAADKLRVIASDGTNLRVDPATGAVTEDGKLAFEAGDASAEMPTEIIATAYTNSFGKPEKTAMYDIHAGGMFLQQTKPNDGTLKTIGKLGIEPGDAVGFDIQTSEDGANTAWLATGGMLYKVNMESGAAEKAGEGLDAGLRDLAILR</sequence>
<proteinExistence type="predicted"/>
<evidence type="ECO:0000259" key="2">
    <source>
        <dbReference type="Pfam" id="PF14339"/>
    </source>
</evidence>
<feature type="domain" description="DUF4394" evidence="2">
    <location>
        <begin position="35"/>
        <end position="254"/>
    </location>
</feature>
<dbReference type="AlphaFoldDB" id="A0A380WIW1"/>
<keyword evidence="1" id="KW-0732">Signal</keyword>
<accession>A0A380WIW1</accession>
<feature type="signal peptide" evidence="1">
    <location>
        <begin position="1"/>
        <end position="24"/>
    </location>
</feature>
<feature type="chain" id="PRO_5016632413" description="DUF4394 domain-containing protein" evidence="1">
    <location>
        <begin position="25"/>
        <end position="257"/>
    </location>
</feature>
<name>A0A380WIW1_AMIAI</name>
<dbReference type="Proteomes" id="UP000254701">
    <property type="component" value="Unassembled WGS sequence"/>
</dbReference>
<protein>
    <recommendedName>
        <fullName evidence="2">DUF4394 domain-containing protein</fullName>
    </recommendedName>
</protein>